<protein>
    <submittedName>
        <fullName evidence="3">ClpB2 protein</fullName>
    </submittedName>
</protein>
<gene>
    <name evidence="3" type="primary">clpB2</name>
    <name evidence="3" type="ORF">SNEC2469_LOCUS18464</name>
</gene>
<sequence length="88" mass="9828">VILFIDEIHMALGAGETEKGSSMDAANLLKPALARGELRCIGATTTAEYKRLIQNQDKAFERRFVIVELFEPSEEAAEEMLQAMRPVF</sequence>
<evidence type="ECO:0000313" key="4">
    <source>
        <dbReference type="Proteomes" id="UP000601435"/>
    </source>
</evidence>
<dbReference type="OrthoDB" id="47330at2759"/>
<organism evidence="3 4">
    <name type="scientific">Symbiodinium necroappetens</name>
    <dbReference type="NCBI Taxonomy" id="1628268"/>
    <lineage>
        <taxon>Eukaryota</taxon>
        <taxon>Sar</taxon>
        <taxon>Alveolata</taxon>
        <taxon>Dinophyceae</taxon>
        <taxon>Suessiales</taxon>
        <taxon>Symbiodiniaceae</taxon>
        <taxon>Symbiodinium</taxon>
    </lineage>
</organism>
<dbReference type="SUPFAM" id="SSF52540">
    <property type="entry name" value="P-loop containing nucleoside triphosphate hydrolases"/>
    <property type="match status" value="1"/>
</dbReference>
<comment type="caution">
    <text evidence="3">The sequence shown here is derived from an EMBL/GenBank/DDBJ whole genome shotgun (WGS) entry which is preliminary data.</text>
</comment>
<accession>A0A812W0B1</accession>
<dbReference type="Gene3D" id="3.40.50.300">
    <property type="entry name" value="P-loop containing nucleotide triphosphate hydrolases"/>
    <property type="match status" value="1"/>
</dbReference>
<feature type="non-terminal residue" evidence="3">
    <location>
        <position position="1"/>
    </location>
</feature>
<keyword evidence="1" id="KW-0547">Nucleotide-binding</keyword>
<dbReference type="GO" id="GO:0016887">
    <property type="term" value="F:ATP hydrolysis activity"/>
    <property type="evidence" value="ECO:0007669"/>
    <property type="project" value="TreeGrafter"/>
</dbReference>
<dbReference type="GO" id="GO:0005737">
    <property type="term" value="C:cytoplasm"/>
    <property type="evidence" value="ECO:0007669"/>
    <property type="project" value="TreeGrafter"/>
</dbReference>
<proteinExistence type="predicted"/>
<dbReference type="InterPro" id="IPR050130">
    <property type="entry name" value="ClpA_ClpB"/>
</dbReference>
<evidence type="ECO:0000313" key="3">
    <source>
        <dbReference type="EMBL" id="CAE7652524.1"/>
    </source>
</evidence>
<dbReference type="PANTHER" id="PTHR11638:SF18">
    <property type="entry name" value="HEAT SHOCK PROTEIN 104"/>
    <property type="match status" value="1"/>
</dbReference>
<reference evidence="3" key="1">
    <citation type="submission" date="2021-02" db="EMBL/GenBank/DDBJ databases">
        <authorList>
            <person name="Dougan E. K."/>
            <person name="Rhodes N."/>
            <person name="Thang M."/>
            <person name="Chan C."/>
        </authorList>
    </citation>
    <scope>NUCLEOTIDE SEQUENCE</scope>
</reference>
<feature type="non-terminal residue" evidence="3">
    <location>
        <position position="88"/>
    </location>
</feature>
<keyword evidence="4" id="KW-1185">Reference proteome</keyword>
<dbReference type="AlphaFoldDB" id="A0A812W0B1"/>
<dbReference type="PROSITE" id="PS00870">
    <property type="entry name" value="CLPAB_1"/>
    <property type="match status" value="1"/>
</dbReference>
<dbReference type="Proteomes" id="UP000601435">
    <property type="component" value="Unassembled WGS sequence"/>
</dbReference>
<dbReference type="InterPro" id="IPR018368">
    <property type="entry name" value="ClpA/B_CS1"/>
</dbReference>
<dbReference type="InterPro" id="IPR027417">
    <property type="entry name" value="P-loop_NTPase"/>
</dbReference>
<evidence type="ECO:0000256" key="2">
    <source>
        <dbReference type="ARBA" id="ARBA00022840"/>
    </source>
</evidence>
<dbReference type="GO" id="GO:0034605">
    <property type="term" value="P:cellular response to heat"/>
    <property type="evidence" value="ECO:0007669"/>
    <property type="project" value="TreeGrafter"/>
</dbReference>
<name>A0A812W0B1_9DINO</name>
<keyword evidence="2" id="KW-0067">ATP-binding</keyword>
<dbReference type="GO" id="GO:0005524">
    <property type="term" value="F:ATP binding"/>
    <property type="evidence" value="ECO:0007669"/>
    <property type="project" value="UniProtKB-KW"/>
</dbReference>
<dbReference type="PANTHER" id="PTHR11638">
    <property type="entry name" value="ATP-DEPENDENT CLP PROTEASE"/>
    <property type="match status" value="1"/>
</dbReference>
<dbReference type="EMBL" id="CAJNJA010031075">
    <property type="protein sequence ID" value="CAE7652524.1"/>
    <property type="molecule type" value="Genomic_DNA"/>
</dbReference>
<evidence type="ECO:0000256" key="1">
    <source>
        <dbReference type="ARBA" id="ARBA00022741"/>
    </source>
</evidence>